<name>A0A0P1FGI0_9RHOB</name>
<dbReference type="AlphaFoldDB" id="A0A0P1FGI0"/>
<dbReference type="OrthoDB" id="8410202at2"/>
<organism evidence="1 2">
    <name type="scientific">Shimia marina</name>
    <dbReference type="NCBI Taxonomy" id="321267"/>
    <lineage>
        <taxon>Bacteria</taxon>
        <taxon>Pseudomonadati</taxon>
        <taxon>Pseudomonadota</taxon>
        <taxon>Alphaproteobacteria</taxon>
        <taxon>Rhodobacterales</taxon>
        <taxon>Roseobacteraceae</taxon>
    </lineage>
</organism>
<proteinExistence type="predicted"/>
<dbReference type="RefSeq" id="WP_058240162.1">
    <property type="nucleotide sequence ID" value="NZ_CYPW01000024.1"/>
</dbReference>
<evidence type="ECO:0000313" key="1">
    <source>
        <dbReference type="EMBL" id="CUH52991.1"/>
    </source>
</evidence>
<gene>
    <name evidence="1" type="ORF">SHM7688_02442</name>
</gene>
<accession>A0A0P1FGI0</accession>
<evidence type="ECO:0000313" key="2">
    <source>
        <dbReference type="Proteomes" id="UP000054823"/>
    </source>
</evidence>
<dbReference type="EMBL" id="CYPW01000024">
    <property type="protein sequence ID" value="CUH52991.1"/>
    <property type="molecule type" value="Genomic_DNA"/>
</dbReference>
<dbReference type="Proteomes" id="UP000054823">
    <property type="component" value="Unassembled WGS sequence"/>
</dbReference>
<protein>
    <submittedName>
        <fullName evidence="1">Uncharacterized protein</fullName>
    </submittedName>
</protein>
<sequence>MLNEKYPKSGLTCDMVSNAEDGTICVVVKYNGFDAGSYTSKSLPDAQEMFARISARMSDGAQLRLNILMLNYHTKELSGDVLTIEGEKLGCWHCDEEEWCFFTPNDAQEPACAAPSLWPLHDNIARWLDPDSLPDDF</sequence>
<reference evidence="1 2" key="1">
    <citation type="submission" date="2015-09" db="EMBL/GenBank/DDBJ databases">
        <authorList>
            <consortium name="Swine Surveillance"/>
        </authorList>
    </citation>
    <scope>NUCLEOTIDE SEQUENCE [LARGE SCALE GENOMIC DNA]</scope>
    <source>
        <strain evidence="1 2">CECT 7688</strain>
    </source>
</reference>
<keyword evidence="2" id="KW-1185">Reference proteome</keyword>